<evidence type="ECO:0000259" key="3">
    <source>
        <dbReference type="Pfam" id="PF17746"/>
    </source>
</evidence>
<dbReference type="Pfam" id="PF17746">
    <property type="entry name" value="SfsA_N"/>
    <property type="match status" value="1"/>
</dbReference>
<evidence type="ECO:0000256" key="1">
    <source>
        <dbReference type="HAMAP-Rule" id="MF_00095"/>
    </source>
</evidence>
<dbReference type="Gene3D" id="2.40.50.580">
    <property type="match status" value="1"/>
</dbReference>
<comment type="caution">
    <text evidence="4">The sequence shown here is derived from an EMBL/GenBank/DDBJ whole genome shotgun (WGS) entry which is preliminary data.</text>
</comment>
<sequence>MHFDPPLSTGILHKRYKRFLADITLDSGESITAHCPNTGSMLSCSTLGSRVGVSRSANPQRKYPYTLEIVEDNGSWVGVNTARSNAIVAEGISQGIISSFGKVISLQREVKVSAKSRLDILLDHGKSTTFVEVKNCSLAKDRVAMFPDAVTKRGTKHLYELMELVAKGEQACIFFLVQRQDADSFTPAMTIDPEYSTALKQAAQQGVQVVAWQAKVSPQGITIHRELAVHL</sequence>
<dbReference type="EMBL" id="PDPS01000016">
    <property type="protein sequence ID" value="PID59489.1"/>
    <property type="molecule type" value="Genomic_DNA"/>
</dbReference>
<comment type="similarity">
    <text evidence="1">Belongs to the SfsA family.</text>
</comment>
<dbReference type="NCBIfam" id="TIGR00230">
    <property type="entry name" value="sfsA"/>
    <property type="match status" value="1"/>
</dbReference>
<evidence type="ECO:0000259" key="2">
    <source>
        <dbReference type="Pfam" id="PF03749"/>
    </source>
</evidence>
<feature type="domain" description="SfsA N-terminal OB" evidence="3">
    <location>
        <begin position="14"/>
        <end position="79"/>
    </location>
</feature>
<evidence type="ECO:0000313" key="4">
    <source>
        <dbReference type="EMBL" id="PID59489.1"/>
    </source>
</evidence>
<accession>A0A2G6EBL3</accession>
<dbReference type="PANTHER" id="PTHR30545">
    <property type="entry name" value="SUGAR FERMENTATION STIMULATION PROTEIN A"/>
    <property type="match status" value="1"/>
</dbReference>
<name>A0A2G6EBL3_9BACT</name>
<dbReference type="InterPro" id="IPR041465">
    <property type="entry name" value="SfsA_N"/>
</dbReference>
<reference evidence="4 5" key="1">
    <citation type="submission" date="2017-10" db="EMBL/GenBank/DDBJ databases">
        <title>Novel microbial diversity and functional potential in the marine mammal oral microbiome.</title>
        <authorList>
            <person name="Dudek N.K."/>
            <person name="Sun C.L."/>
            <person name="Burstein D."/>
            <person name="Kantor R.S."/>
            <person name="Aliaga Goltsman D.S."/>
            <person name="Bik E.M."/>
            <person name="Thomas B.C."/>
            <person name="Banfield J.F."/>
            <person name="Relman D.A."/>
        </authorList>
    </citation>
    <scope>NUCLEOTIDE SEQUENCE [LARGE SCALE GENOMIC DNA]</scope>
    <source>
        <strain evidence="4">DOLZORAL124_49_17</strain>
    </source>
</reference>
<organism evidence="4 5">
    <name type="scientific">candidate division KSB3 bacterium</name>
    <dbReference type="NCBI Taxonomy" id="2044937"/>
    <lineage>
        <taxon>Bacteria</taxon>
        <taxon>candidate division KSB3</taxon>
    </lineage>
</organism>
<dbReference type="Pfam" id="PF03749">
    <property type="entry name" value="SfsA"/>
    <property type="match status" value="1"/>
</dbReference>
<gene>
    <name evidence="1" type="primary">sfsA</name>
    <name evidence="4" type="ORF">CSB45_00895</name>
</gene>
<dbReference type="CDD" id="cd22359">
    <property type="entry name" value="SfsA-like_bacterial"/>
    <property type="match status" value="1"/>
</dbReference>
<feature type="domain" description="Sugar fermentation stimulation protein C-terminal" evidence="2">
    <location>
        <begin position="83"/>
        <end position="219"/>
    </location>
</feature>
<dbReference type="InterPro" id="IPR005224">
    <property type="entry name" value="SfsA"/>
</dbReference>
<dbReference type="AlphaFoldDB" id="A0A2G6EBL3"/>
<dbReference type="PANTHER" id="PTHR30545:SF2">
    <property type="entry name" value="SUGAR FERMENTATION STIMULATION PROTEIN A"/>
    <property type="match status" value="1"/>
</dbReference>
<dbReference type="Gene3D" id="3.40.1350.60">
    <property type="match status" value="1"/>
</dbReference>
<evidence type="ECO:0000313" key="5">
    <source>
        <dbReference type="Proteomes" id="UP000229740"/>
    </source>
</evidence>
<protein>
    <recommendedName>
        <fullName evidence="1">Sugar fermentation stimulation protein homolog</fullName>
    </recommendedName>
</protein>
<dbReference type="HAMAP" id="MF_00095">
    <property type="entry name" value="SfsA"/>
    <property type="match status" value="1"/>
</dbReference>
<dbReference type="Proteomes" id="UP000229740">
    <property type="component" value="Unassembled WGS sequence"/>
</dbReference>
<dbReference type="GO" id="GO:0003677">
    <property type="term" value="F:DNA binding"/>
    <property type="evidence" value="ECO:0007669"/>
    <property type="project" value="InterPro"/>
</dbReference>
<dbReference type="InterPro" id="IPR040452">
    <property type="entry name" value="SfsA_C"/>
</dbReference>
<proteinExistence type="inferred from homology"/>